<dbReference type="GeneID" id="37039267"/>
<dbReference type="Proteomes" id="UP000245783">
    <property type="component" value="Unassembled WGS sequence"/>
</dbReference>
<dbReference type="AlphaFoldDB" id="A0A316VPW3"/>
<dbReference type="RefSeq" id="XP_025366278.1">
    <property type="nucleotide sequence ID" value="XM_025517397.1"/>
</dbReference>
<dbReference type="EMBL" id="KZ819494">
    <property type="protein sequence ID" value="PWN39118.1"/>
    <property type="molecule type" value="Genomic_DNA"/>
</dbReference>
<evidence type="ECO:0000313" key="1">
    <source>
        <dbReference type="EMBL" id="PWN39118.1"/>
    </source>
</evidence>
<reference evidence="1 2" key="1">
    <citation type="journal article" date="2018" name="Mol. Biol. Evol.">
        <title>Broad Genomic Sampling Reveals a Smut Pathogenic Ancestry of the Fungal Clade Ustilaginomycotina.</title>
        <authorList>
            <person name="Kijpornyongpan T."/>
            <person name="Mondo S.J."/>
            <person name="Barry K."/>
            <person name="Sandor L."/>
            <person name="Lee J."/>
            <person name="Lipzen A."/>
            <person name="Pangilinan J."/>
            <person name="LaButti K."/>
            <person name="Hainaut M."/>
            <person name="Henrissat B."/>
            <person name="Grigoriev I.V."/>
            <person name="Spatafora J.W."/>
            <person name="Aime M.C."/>
        </authorList>
    </citation>
    <scope>NUCLEOTIDE SEQUENCE [LARGE SCALE GENOMIC DNA]</scope>
    <source>
        <strain evidence="1 2">MCA 4658</strain>
    </source>
</reference>
<name>A0A316VPW3_9BASI</name>
<accession>A0A316VPW3</accession>
<gene>
    <name evidence="1" type="ORF">IE81DRAFT_49809</name>
</gene>
<proteinExistence type="predicted"/>
<protein>
    <submittedName>
        <fullName evidence="1">Uncharacterized protein</fullName>
    </submittedName>
</protein>
<organism evidence="1 2">
    <name type="scientific">Ceraceosorus guamensis</name>
    <dbReference type="NCBI Taxonomy" id="1522189"/>
    <lineage>
        <taxon>Eukaryota</taxon>
        <taxon>Fungi</taxon>
        <taxon>Dikarya</taxon>
        <taxon>Basidiomycota</taxon>
        <taxon>Ustilaginomycotina</taxon>
        <taxon>Exobasidiomycetes</taxon>
        <taxon>Ceraceosorales</taxon>
        <taxon>Ceraceosoraceae</taxon>
        <taxon>Ceraceosorus</taxon>
    </lineage>
</organism>
<evidence type="ECO:0000313" key="2">
    <source>
        <dbReference type="Proteomes" id="UP000245783"/>
    </source>
</evidence>
<dbReference type="InParanoid" id="A0A316VPW3"/>
<sequence>MLSVADYRRRTRKLRKDPLTARTVWFAVGESIIFHLRIVFASCRLAVSSVWSRHRKTVSQGNDDSDPRSRCFLRVAAFVCSAEMPEPSALINRLSHPSTRRSRSAMISQSHLDAAIARLQFVFASLYRLALLSHLGPAVCGRGLADLSSVKRLQASPIASVLVARPFRPCSFANGPLGVVSETEQSAKTDSPRLVPPRCAVASVSDLEFVKHPISRRACRCK</sequence>
<keyword evidence="2" id="KW-1185">Reference proteome</keyword>